<evidence type="ECO:0000313" key="2">
    <source>
        <dbReference type="Proteomes" id="UP000267844"/>
    </source>
</evidence>
<keyword evidence="1" id="KW-0808">Transferase</keyword>
<dbReference type="Pfam" id="PF10127">
    <property type="entry name" value="RlaP"/>
    <property type="match status" value="1"/>
</dbReference>
<comment type="caution">
    <text evidence="1">The sequence shown here is derived from an EMBL/GenBank/DDBJ whole genome shotgun (WGS) entry which is preliminary data.</text>
</comment>
<dbReference type="PANTHER" id="PTHR34817">
    <property type="entry name" value="NUCLEOTIDYLTRANSFERASE"/>
    <property type="match status" value="1"/>
</dbReference>
<name>A0A427BSB6_9FLAO</name>
<dbReference type="PANTHER" id="PTHR34817:SF1">
    <property type="entry name" value="NUCLEOTIDYLTRANSFERASE"/>
    <property type="match status" value="1"/>
</dbReference>
<accession>A0A427BSB6</accession>
<dbReference type="EMBL" id="RHPO01000003">
    <property type="protein sequence ID" value="RRT93765.1"/>
    <property type="molecule type" value="Genomic_DNA"/>
</dbReference>
<protein>
    <submittedName>
        <fullName evidence="1">Nucleotidyltransferase</fullName>
    </submittedName>
</protein>
<reference evidence="1 2" key="1">
    <citation type="submission" date="2018-10" db="EMBL/GenBank/DDBJ databases">
        <title>Transmission dynamics of multidrug resistant bacteria on intensive care unit surfaces.</title>
        <authorList>
            <person name="D'Souza A.W."/>
            <person name="Potter R.F."/>
            <person name="Wallace M."/>
            <person name="Shupe A."/>
            <person name="Patel S."/>
            <person name="Sun S."/>
            <person name="Gul D."/>
            <person name="Kwon J.H."/>
            <person name="Andleeb S."/>
            <person name="Burnham C.-A.D."/>
            <person name="Dantas G."/>
        </authorList>
    </citation>
    <scope>NUCLEOTIDE SEQUENCE [LARGE SCALE GENOMIC DNA]</scope>
    <source>
        <strain evidence="1 2">WF_348</strain>
    </source>
</reference>
<dbReference type="InterPro" id="IPR018775">
    <property type="entry name" value="RlaP"/>
</dbReference>
<sequence length="373" mass="44181">MKLTIEDLKSQNLILFECISGSKAYNLATKNSDTDIRGVFYLPKNEFYGFEYQAQISNETNDILYYEIGRFIELLLKNNPSCLEILATPEEYILYKSPLLDELNYKDFITSEVEKTFVGYALSQIKKAKGLNKKFLNPIDKNRKIVLDFCYIIDDNKTISFVDWMNSNSYKQAFCGLSKINHSKDLFALYYNEKSNYKGIVKDKNNDDIRLSEIPKNEKPIAYFIFQKDEYSTYCKQYKEYWDWMKLRNEDRYTTNIAHEKNYDSKNMMHTIRLLKVAKELVETGNLNVKRTEDRDELLAIKNGDFSYEEVIEKAENLQREIEEKSKLNFLPTEINSSKMEEFLINLRTKLYENNRTTKQTDQWKRFDCLGLS</sequence>
<organism evidence="1 2">
    <name type="scientific">Empedobacter falsenii</name>
    <dbReference type="NCBI Taxonomy" id="343874"/>
    <lineage>
        <taxon>Bacteria</taxon>
        <taxon>Pseudomonadati</taxon>
        <taxon>Bacteroidota</taxon>
        <taxon>Flavobacteriia</taxon>
        <taxon>Flavobacteriales</taxon>
        <taxon>Weeksellaceae</taxon>
        <taxon>Empedobacter</taxon>
    </lineage>
</organism>
<evidence type="ECO:0000313" key="1">
    <source>
        <dbReference type="EMBL" id="RRT93765.1"/>
    </source>
</evidence>
<dbReference type="GO" id="GO:0016740">
    <property type="term" value="F:transferase activity"/>
    <property type="evidence" value="ECO:0007669"/>
    <property type="project" value="UniProtKB-KW"/>
</dbReference>
<proteinExistence type="predicted"/>
<dbReference type="Proteomes" id="UP000267844">
    <property type="component" value="Unassembled WGS sequence"/>
</dbReference>
<dbReference type="AlphaFoldDB" id="A0A427BSB6"/>
<gene>
    <name evidence="1" type="ORF">EGI89_02590</name>
</gene>
<dbReference type="RefSeq" id="WP_125349046.1">
    <property type="nucleotide sequence ID" value="NZ_RHPN01000003.1"/>
</dbReference>